<feature type="region of interest" description="Disordered" evidence="1">
    <location>
        <begin position="1"/>
        <end position="27"/>
    </location>
</feature>
<keyword evidence="3" id="KW-1185">Reference proteome</keyword>
<evidence type="ECO:0000313" key="2">
    <source>
        <dbReference type="EMBL" id="CAI9157464.1"/>
    </source>
</evidence>
<dbReference type="Proteomes" id="UP001176941">
    <property type="component" value="Chromosome 15"/>
</dbReference>
<feature type="region of interest" description="Disordered" evidence="1">
    <location>
        <begin position="82"/>
        <end position="146"/>
    </location>
</feature>
<sequence length="146" mass="15292">MQVCLPPSQQPASVTLRGPASSTGECPPPPLESVCSALCHPAPRVKDRVKTRLQSPSWRRTPTPPGVGTLFCLLMCPGRKGGGQHLAGNTVPHGRSRSQGCGSQDPPGQVSLENTGHAGSRPGQRPSPPPTHTQDAHFQLSRSSSP</sequence>
<name>A0ABN8Y7W7_RANTA</name>
<accession>A0ABN8Y7W7</accession>
<protein>
    <submittedName>
        <fullName evidence="2">Uncharacterized protein</fullName>
    </submittedName>
</protein>
<gene>
    <name evidence="2" type="ORF">MRATA1EN1_LOCUS6426</name>
</gene>
<proteinExistence type="predicted"/>
<evidence type="ECO:0000256" key="1">
    <source>
        <dbReference type="SAM" id="MobiDB-lite"/>
    </source>
</evidence>
<reference evidence="2" key="1">
    <citation type="submission" date="2023-04" db="EMBL/GenBank/DDBJ databases">
        <authorList>
            <consortium name="ELIXIR-Norway"/>
        </authorList>
    </citation>
    <scope>NUCLEOTIDE SEQUENCE [LARGE SCALE GENOMIC DNA]</scope>
</reference>
<organism evidence="2 3">
    <name type="scientific">Rangifer tarandus platyrhynchus</name>
    <name type="common">Svalbard reindeer</name>
    <dbReference type="NCBI Taxonomy" id="3082113"/>
    <lineage>
        <taxon>Eukaryota</taxon>
        <taxon>Metazoa</taxon>
        <taxon>Chordata</taxon>
        <taxon>Craniata</taxon>
        <taxon>Vertebrata</taxon>
        <taxon>Euteleostomi</taxon>
        <taxon>Mammalia</taxon>
        <taxon>Eutheria</taxon>
        <taxon>Laurasiatheria</taxon>
        <taxon>Artiodactyla</taxon>
        <taxon>Ruminantia</taxon>
        <taxon>Pecora</taxon>
        <taxon>Cervidae</taxon>
        <taxon>Odocoileinae</taxon>
        <taxon>Rangifer</taxon>
    </lineage>
</organism>
<evidence type="ECO:0000313" key="3">
    <source>
        <dbReference type="Proteomes" id="UP001176941"/>
    </source>
</evidence>
<dbReference type="EMBL" id="OX459951">
    <property type="protein sequence ID" value="CAI9157464.1"/>
    <property type="molecule type" value="Genomic_DNA"/>
</dbReference>